<gene>
    <name evidence="1" type="ORF">MM239_04810</name>
</gene>
<proteinExistence type="predicted"/>
<evidence type="ECO:0000313" key="2">
    <source>
        <dbReference type="Proteomes" id="UP001165489"/>
    </source>
</evidence>
<dbReference type="RefSeq" id="WP_241347070.1">
    <property type="nucleotide sequence ID" value="NZ_JAKZGP010000007.1"/>
</dbReference>
<accession>A0ABS9UX02</accession>
<name>A0ABS9UX02_9BACT</name>
<comment type="caution">
    <text evidence="1">The sequence shown here is derived from an EMBL/GenBank/DDBJ whole genome shotgun (WGS) entry which is preliminary data.</text>
</comment>
<reference evidence="1" key="1">
    <citation type="submission" date="2022-03" db="EMBL/GenBank/DDBJ databases">
        <title>De novo assembled genomes of Belliella spp. (Cyclobacteriaceae) strains.</title>
        <authorList>
            <person name="Szabo A."/>
            <person name="Korponai K."/>
            <person name="Felfoldi T."/>
        </authorList>
    </citation>
    <scope>NUCLEOTIDE SEQUENCE</scope>
    <source>
        <strain evidence="1">DSM 111904</strain>
    </source>
</reference>
<keyword evidence="2" id="KW-1185">Reference proteome</keyword>
<evidence type="ECO:0000313" key="1">
    <source>
        <dbReference type="EMBL" id="MCH7408706.1"/>
    </source>
</evidence>
<sequence length="107" mass="12914">MEFVENISKELNLYVLDPQIETNQNHPRKPLKRDLIESWKAINHKFVLHHYQTESLCYAEVKQTQKVFEFNKIKVDLKARFGPKFMINKLEFHKLKANNQIITVYPW</sequence>
<dbReference type="Proteomes" id="UP001165489">
    <property type="component" value="Unassembled WGS sequence"/>
</dbReference>
<dbReference type="EMBL" id="JAKZGP010000007">
    <property type="protein sequence ID" value="MCH7408706.1"/>
    <property type="molecule type" value="Genomic_DNA"/>
</dbReference>
<protein>
    <submittedName>
        <fullName evidence="1">Uncharacterized protein</fullName>
    </submittedName>
</protein>
<organism evidence="1 2">
    <name type="scientific">Belliella filtrata</name>
    <dbReference type="NCBI Taxonomy" id="2923435"/>
    <lineage>
        <taxon>Bacteria</taxon>
        <taxon>Pseudomonadati</taxon>
        <taxon>Bacteroidota</taxon>
        <taxon>Cytophagia</taxon>
        <taxon>Cytophagales</taxon>
        <taxon>Cyclobacteriaceae</taxon>
        <taxon>Belliella</taxon>
    </lineage>
</organism>